<reference evidence="2" key="1">
    <citation type="submission" date="2021-02" db="EMBL/GenBank/DDBJ databases">
        <authorList>
            <person name="Palmer J.M."/>
        </authorList>
    </citation>
    <scope>NUCLEOTIDE SEQUENCE</scope>
    <source>
        <strain evidence="2">SCRP734</strain>
    </source>
</reference>
<dbReference type="EMBL" id="JAGDFM010000068">
    <property type="protein sequence ID" value="KAG7387984.1"/>
    <property type="molecule type" value="Genomic_DNA"/>
</dbReference>
<organism evidence="2 3">
    <name type="scientific">Phytophthora pseudosyringae</name>
    <dbReference type="NCBI Taxonomy" id="221518"/>
    <lineage>
        <taxon>Eukaryota</taxon>
        <taxon>Sar</taxon>
        <taxon>Stramenopiles</taxon>
        <taxon>Oomycota</taxon>
        <taxon>Peronosporomycetes</taxon>
        <taxon>Peronosporales</taxon>
        <taxon>Peronosporaceae</taxon>
        <taxon>Phytophthora</taxon>
    </lineage>
</organism>
<name>A0A8T1W700_9STRA</name>
<feature type="region of interest" description="Disordered" evidence="1">
    <location>
        <begin position="85"/>
        <end position="111"/>
    </location>
</feature>
<accession>A0A8T1W700</accession>
<evidence type="ECO:0000313" key="2">
    <source>
        <dbReference type="EMBL" id="KAG7387984.1"/>
    </source>
</evidence>
<sequence length="111" mass="13055">MLKGTVFPLICIAMMRWSVMHRESRKNVHDKVVRRLQLITKDGERFFEAIHASPNRLLFRDNFRMDSEAFGDLFERCQYHIDKSERSARGARRRPQQDRNSSSMPGSRGSV</sequence>
<proteinExistence type="predicted"/>
<gene>
    <name evidence="2" type="ORF">PHYPSEUDO_013236</name>
</gene>
<evidence type="ECO:0000256" key="1">
    <source>
        <dbReference type="SAM" id="MobiDB-lite"/>
    </source>
</evidence>
<keyword evidence="3" id="KW-1185">Reference proteome</keyword>
<dbReference type="AlphaFoldDB" id="A0A8T1W700"/>
<evidence type="ECO:0000313" key="3">
    <source>
        <dbReference type="Proteomes" id="UP000694044"/>
    </source>
</evidence>
<feature type="compositionally biased region" description="Polar residues" evidence="1">
    <location>
        <begin position="98"/>
        <end position="111"/>
    </location>
</feature>
<dbReference type="OrthoDB" id="126214at2759"/>
<protein>
    <submittedName>
        <fullName evidence="2">Uncharacterized protein</fullName>
    </submittedName>
</protein>
<dbReference type="Proteomes" id="UP000694044">
    <property type="component" value="Unassembled WGS sequence"/>
</dbReference>
<comment type="caution">
    <text evidence="2">The sequence shown here is derived from an EMBL/GenBank/DDBJ whole genome shotgun (WGS) entry which is preliminary data.</text>
</comment>